<evidence type="ECO:0000256" key="4">
    <source>
        <dbReference type="ARBA" id="ARBA00022840"/>
    </source>
</evidence>
<sequence>MAGRCVIIGAGDLSVSEIPLHEGDYVIAADGGFSYCRYLEIEPDLILGDFDSVDERNMEDIMEMRARYPEKVKVLPVEKDDTDMLAAIKEGLNKGFEEFVIYGGQGGRLAHTMANIQCLNYLKEKGAKGYLMDGNGMILVAKNETVRFKKNLEGFLSLFSLGEKAEGVTITNMKYLLDKAVVTNDFPIGVSNEFIGKESSVTVENGTLLIMIDWN</sequence>
<dbReference type="PATRIC" id="fig|1432052.3.peg.6761"/>
<evidence type="ECO:0000313" key="11">
    <source>
        <dbReference type="Proteomes" id="UP000094067"/>
    </source>
</evidence>
<dbReference type="InterPro" id="IPR036759">
    <property type="entry name" value="TPK_catalytic_sf"/>
</dbReference>
<dbReference type="Proteomes" id="UP000094067">
    <property type="component" value="Unassembled WGS sequence"/>
</dbReference>
<evidence type="ECO:0000256" key="1">
    <source>
        <dbReference type="ARBA" id="ARBA00022679"/>
    </source>
</evidence>
<evidence type="ECO:0000256" key="3">
    <source>
        <dbReference type="ARBA" id="ARBA00022777"/>
    </source>
</evidence>
<evidence type="ECO:0000313" key="9">
    <source>
        <dbReference type="EMBL" id="ODR51891.1"/>
    </source>
</evidence>
<evidence type="ECO:0000313" key="7">
    <source>
        <dbReference type="EMBL" id="ODM02884.1"/>
    </source>
</evidence>
<reference evidence="9 12" key="3">
    <citation type="submission" date="2016-08" db="EMBL/GenBank/DDBJ databases">
        <authorList>
            <person name="Seilhamer J.J."/>
        </authorList>
    </citation>
    <scope>NUCLEOTIDE SEQUENCE [LARGE SCALE GENOMIC DNA]</scope>
    <source>
        <strain evidence="9 12">NML150140-1</strain>
    </source>
</reference>
<dbReference type="PANTHER" id="PTHR41299">
    <property type="entry name" value="THIAMINE PYROPHOSPHOKINASE"/>
    <property type="match status" value="1"/>
</dbReference>
<dbReference type="InterPro" id="IPR006282">
    <property type="entry name" value="Thi_PPkinase"/>
</dbReference>
<dbReference type="EC" id="2.7.6.2" evidence="5"/>
<feature type="domain" description="Thiamin pyrophosphokinase thiamin-binding" evidence="6">
    <location>
        <begin position="136"/>
        <end position="209"/>
    </location>
</feature>
<reference evidence="10 13" key="2">
    <citation type="submission" date="2016-08" db="EMBL/GenBank/DDBJ databases">
        <title>Characterization of Isolates of Eisenbergiella tayi Derived from Blood Cultures, Using Whole Genome Sequencing.</title>
        <authorList>
            <person name="Bernier A.-M."/>
            <person name="Burdz T."/>
            <person name="Wiebe D."/>
            <person name="Bernard K."/>
        </authorList>
    </citation>
    <scope>NUCLEOTIDE SEQUENCE [LARGE SCALE GENOMIC DNA]</scope>
    <source>
        <strain evidence="10 13">NML120146</strain>
    </source>
</reference>
<evidence type="ECO:0000313" key="14">
    <source>
        <dbReference type="Proteomes" id="UP000095003"/>
    </source>
</evidence>
<accession>A0A1E3A2B2</accession>
<dbReference type="SMART" id="SM00983">
    <property type="entry name" value="TPK_B1_binding"/>
    <property type="match status" value="1"/>
</dbReference>
<keyword evidence="13" id="KW-1185">Reference proteome</keyword>
<dbReference type="InterPro" id="IPR007371">
    <property type="entry name" value="TPK_catalytic"/>
</dbReference>
<dbReference type="SUPFAM" id="SSF63999">
    <property type="entry name" value="Thiamin pyrophosphokinase, catalytic domain"/>
    <property type="match status" value="1"/>
</dbReference>
<dbReference type="CDD" id="cd07995">
    <property type="entry name" value="TPK"/>
    <property type="match status" value="1"/>
</dbReference>
<proteinExistence type="predicted"/>
<dbReference type="Pfam" id="PF04265">
    <property type="entry name" value="TPK_B1_binding"/>
    <property type="match status" value="1"/>
</dbReference>
<evidence type="ECO:0000256" key="5">
    <source>
        <dbReference type="NCBIfam" id="TIGR01378"/>
    </source>
</evidence>
<dbReference type="InterPro" id="IPR007373">
    <property type="entry name" value="Thiamin_PyroPKinase_B1-bd"/>
</dbReference>
<keyword evidence="3 7" id="KW-0418">Kinase</keyword>
<reference evidence="11 14" key="1">
    <citation type="submission" date="2016-07" db="EMBL/GenBank/DDBJ databases">
        <title>Characterization of isolates of Eisenbergiella tayi derived from blood cultures, using whole genome sequencing.</title>
        <authorList>
            <person name="Burdz T."/>
            <person name="Wiebe D."/>
            <person name="Huynh C."/>
            <person name="Bernard K."/>
        </authorList>
    </citation>
    <scope>NUCLEOTIDE SEQUENCE [LARGE SCALE GENOMIC DNA]</scope>
    <source>
        <strain evidence="8 11">NML 110608</strain>
        <strain evidence="7 14">NML 120489</strain>
    </source>
</reference>
<keyword evidence="2" id="KW-0547">Nucleotide-binding</keyword>
<dbReference type="EMBL" id="MCGI01000008">
    <property type="protein sequence ID" value="ODM02884.1"/>
    <property type="molecule type" value="Genomic_DNA"/>
</dbReference>
<evidence type="ECO:0000313" key="10">
    <source>
        <dbReference type="EMBL" id="ODR56608.1"/>
    </source>
</evidence>
<gene>
    <name evidence="7" type="primary">thiN</name>
    <name evidence="7" type="ORF">BEH84_06115</name>
    <name evidence="9" type="ORF">BEI59_13390</name>
    <name evidence="8" type="ORF">BEI61_03675</name>
    <name evidence="10" type="ORF">BEI63_14055</name>
</gene>
<dbReference type="EMBL" id="MEHD01000023">
    <property type="protein sequence ID" value="ODR56608.1"/>
    <property type="molecule type" value="Genomic_DNA"/>
</dbReference>
<dbReference type="GO" id="GO:0016301">
    <property type="term" value="F:kinase activity"/>
    <property type="evidence" value="ECO:0007669"/>
    <property type="project" value="UniProtKB-KW"/>
</dbReference>
<dbReference type="Pfam" id="PF04263">
    <property type="entry name" value="TPK_catalytic"/>
    <property type="match status" value="1"/>
</dbReference>
<dbReference type="Proteomes" id="UP000095003">
    <property type="component" value="Unassembled WGS sequence"/>
</dbReference>
<dbReference type="EMBL" id="MEHA01000008">
    <property type="protein sequence ID" value="ODR51891.1"/>
    <property type="molecule type" value="Genomic_DNA"/>
</dbReference>
<dbReference type="RefSeq" id="WP_009252915.1">
    <property type="nucleotide sequence ID" value="NZ_BAABXS010000001.1"/>
</dbReference>
<evidence type="ECO:0000313" key="12">
    <source>
        <dbReference type="Proteomes" id="UP000094271"/>
    </source>
</evidence>
<dbReference type="InterPro" id="IPR053149">
    <property type="entry name" value="TPK"/>
</dbReference>
<dbReference type="GO" id="GO:0004788">
    <property type="term" value="F:thiamine diphosphokinase activity"/>
    <property type="evidence" value="ECO:0007669"/>
    <property type="project" value="UniProtKB-UniRule"/>
</dbReference>
<evidence type="ECO:0000313" key="13">
    <source>
        <dbReference type="Proteomes" id="UP000094869"/>
    </source>
</evidence>
<evidence type="ECO:0000259" key="6">
    <source>
        <dbReference type="SMART" id="SM00983"/>
    </source>
</evidence>
<dbReference type="GO" id="GO:0006772">
    <property type="term" value="P:thiamine metabolic process"/>
    <property type="evidence" value="ECO:0007669"/>
    <property type="project" value="UniProtKB-UniRule"/>
</dbReference>
<evidence type="ECO:0000256" key="2">
    <source>
        <dbReference type="ARBA" id="ARBA00022741"/>
    </source>
</evidence>
<dbReference type="PANTHER" id="PTHR41299:SF1">
    <property type="entry name" value="THIAMINE PYROPHOSPHOKINASE"/>
    <property type="match status" value="1"/>
</dbReference>
<dbReference type="Proteomes" id="UP000094271">
    <property type="component" value="Unassembled WGS sequence"/>
</dbReference>
<name>A0A1E3A2B2_9FIRM</name>
<dbReference type="Proteomes" id="UP000094869">
    <property type="component" value="Unassembled WGS sequence"/>
</dbReference>
<comment type="caution">
    <text evidence="7">The sequence shown here is derived from an EMBL/GenBank/DDBJ whole genome shotgun (WGS) entry which is preliminary data.</text>
</comment>
<keyword evidence="1 7" id="KW-0808">Transferase</keyword>
<protein>
    <recommendedName>
        <fullName evidence="5">Thiamine diphosphokinase</fullName>
        <ecNumber evidence="5">2.7.6.2</ecNumber>
    </recommendedName>
</protein>
<dbReference type="NCBIfam" id="TIGR01378">
    <property type="entry name" value="thi_PPkinase"/>
    <property type="match status" value="1"/>
</dbReference>
<dbReference type="GO" id="GO:0030975">
    <property type="term" value="F:thiamine binding"/>
    <property type="evidence" value="ECO:0007669"/>
    <property type="project" value="InterPro"/>
</dbReference>
<dbReference type="AlphaFoldDB" id="A0A1E3A2B2"/>
<dbReference type="Gene3D" id="3.40.50.10240">
    <property type="entry name" value="Thiamin pyrophosphokinase, catalytic domain"/>
    <property type="match status" value="1"/>
</dbReference>
<dbReference type="OrthoDB" id="9804377at2"/>
<organism evidence="7 14">
    <name type="scientific">Eisenbergiella tayi</name>
    <dbReference type="NCBI Taxonomy" id="1432052"/>
    <lineage>
        <taxon>Bacteria</taxon>
        <taxon>Bacillati</taxon>
        <taxon>Bacillota</taxon>
        <taxon>Clostridia</taxon>
        <taxon>Lachnospirales</taxon>
        <taxon>Lachnospiraceae</taxon>
        <taxon>Eisenbergiella</taxon>
    </lineage>
</organism>
<evidence type="ECO:0000313" key="8">
    <source>
        <dbReference type="EMBL" id="ODM07784.1"/>
    </source>
</evidence>
<dbReference type="EMBL" id="MCGH01000002">
    <property type="protein sequence ID" value="ODM07784.1"/>
    <property type="molecule type" value="Genomic_DNA"/>
</dbReference>
<dbReference type="GO" id="GO:0005524">
    <property type="term" value="F:ATP binding"/>
    <property type="evidence" value="ECO:0007669"/>
    <property type="project" value="UniProtKB-KW"/>
</dbReference>
<dbReference type="GO" id="GO:0009229">
    <property type="term" value="P:thiamine diphosphate biosynthetic process"/>
    <property type="evidence" value="ECO:0007669"/>
    <property type="project" value="InterPro"/>
</dbReference>
<keyword evidence="4" id="KW-0067">ATP-binding</keyword>